<dbReference type="EMBL" id="PVTL01000008">
    <property type="protein sequence ID" value="PRY67031.1"/>
    <property type="molecule type" value="Genomic_DNA"/>
</dbReference>
<evidence type="ECO:0000256" key="8">
    <source>
        <dbReference type="ARBA" id="ARBA00023136"/>
    </source>
</evidence>
<keyword evidence="9" id="KW-0325">Glycoprotein</keyword>
<dbReference type="InterPro" id="IPR003406">
    <property type="entry name" value="Glyco_trans_14"/>
</dbReference>
<dbReference type="OrthoDB" id="5016530at2"/>
<keyword evidence="3" id="KW-1003">Cell membrane</keyword>
<feature type="transmembrane region" description="Helical" evidence="11">
    <location>
        <begin position="837"/>
        <end position="856"/>
    </location>
</feature>
<name>A0A2T0VA54_9MICO</name>
<keyword evidence="7 11" id="KW-1133">Transmembrane helix</keyword>
<evidence type="ECO:0000313" key="12">
    <source>
        <dbReference type="EMBL" id="PRY67031.1"/>
    </source>
</evidence>
<dbReference type="GO" id="GO:0005886">
    <property type="term" value="C:plasma membrane"/>
    <property type="evidence" value="ECO:0007669"/>
    <property type="project" value="UniProtKB-SubCell"/>
</dbReference>
<evidence type="ECO:0000256" key="4">
    <source>
        <dbReference type="ARBA" id="ARBA00022676"/>
    </source>
</evidence>
<evidence type="ECO:0000256" key="11">
    <source>
        <dbReference type="SAM" id="Phobius"/>
    </source>
</evidence>
<reference evidence="12 13" key="1">
    <citation type="submission" date="2018-03" db="EMBL/GenBank/DDBJ databases">
        <title>Genomic Encyclopedia of Type Strains, Phase III (KMG-III): the genomes of soil and plant-associated and newly described type strains.</title>
        <authorList>
            <person name="Whitman W."/>
        </authorList>
    </citation>
    <scope>NUCLEOTIDE SEQUENCE [LARGE SCALE GENOMIC DNA]</scope>
    <source>
        <strain evidence="12 13">CGMCC 1.12484</strain>
    </source>
</reference>
<dbReference type="Pfam" id="PF02485">
    <property type="entry name" value="Branch"/>
    <property type="match status" value="1"/>
</dbReference>
<evidence type="ECO:0000256" key="6">
    <source>
        <dbReference type="ARBA" id="ARBA00022692"/>
    </source>
</evidence>
<evidence type="ECO:0000256" key="5">
    <source>
        <dbReference type="ARBA" id="ARBA00022679"/>
    </source>
</evidence>
<feature type="transmembrane region" description="Helical" evidence="11">
    <location>
        <begin position="693"/>
        <end position="713"/>
    </location>
</feature>
<feature type="transmembrane region" description="Helical" evidence="11">
    <location>
        <begin position="813"/>
        <end position="831"/>
    </location>
</feature>
<evidence type="ECO:0000256" key="2">
    <source>
        <dbReference type="ARBA" id="ARBA00004651"/>
    </source>
</evidence>
<evidence type="ECO:0000256" key="3">
    <source>
        <dbReference type="ARBA" id="ARBA00022475"/>
    </source>
</evidence>
<feature type="transmembrane region" description="Helical" evidence="11">
    <location>
        <begin position="439"/>
        <end position="460"/>
    </location>
</feature>
<gene>
    <name evidence="12" type="ORF">B0I08_108115</name>
</gene>
<dbReference type="PANTHER" id="PTHR30250:SF11">
    <property type="entry name" value="O-ANTIGEN TRANSPORTER-RELATED"/>
    <property type="match status" value="1"/>
</dbReference>
<feature type="transmembrane region" description="Helical" evidence="11">
    <location>
        <begin position="480"/>
        <end position="502"/>
    </location>
</feature>
<protein>
    <submittedName>
        <fullName evidence="12">O-antigen/teichoic acid export membrane protein</fullName>
    </submittedName>
</protein>
<feature type="transmembrane region" description="Helical" evidence="11">
    <location>
        <begin position="543"/>
        <end position="567"/>
    </location>
</feature>
<evidence type="ECO:0000256" key="10">
    <source>
        <dbReference type="SAM" id="MobiDB-lite"/>
    </source>
</evidence>
<dbReference type="PANTHER" id="PTHR30250">
    <property type="entry name" value="PST FAMILY PREDICTED COLANIC ACID TRANSPORTER"/>
    <property type="match status" value="1"/>
</dbReference>
<evidence type="ECO:0000256" key="9">
    <source>
        <dbReference type="ARBA" id="ARBA00023180"/>
    </source>
</evidence>
<feature type="transmembrane region" description="Helical" evidence="11">
    <location>
        <begin position="647"/>
        <end position="672"/>
    </location>
</feature>
<keyword evidence="8 11" id="KW-0472">Membrane</keyword>
<dbReference type="InterPro" id="IPR050833">
    <property type="entry name" value="Poly_Biosynth_Transport"/>
</dbReference>
<feature type="transmembrane region" description="Helical" evidence="11">
    <location>
        <begin position="573"/>
        <end position="596"/>
    </location>
</feature>
<feature type="transmembrane region" description="Helical" evidence="11">
    <location>
        <begin position="608"/>
        <end position="627"/>
    </location>
</feature>
<dbReference type="AlphaFoldDB" id="A0A2T0VA54"/>
<evidence type="ECO:0000256" key="1">
    <source>
        <dbReference type="ARBA" id="ARBA00004606"/>
    </source>
</evidence>
<feature type="transmembrane region" description="Helical" evidence="11">
    <location>
        <begin position="779"/>
        <end position="801"/>
    </location>
</feature>
<accession>A0A2T0VA54</accession>
<evidence type="ECO:0000256" key="7">
    <source>
        <dbReference type="ARBA" id="ARBA00022989"/>
    </source>
</evidence>
<keyword evidence="4" id="KW-0328">Glycosyltransferase</keyword>
<evidence type="ECO:0000313" key="13">
    <source>
        <dbReference type="Proteomes" id="UP000237983"/>
    </source>
</evidence>
<dbReference type="RefSeq" id="WP_106214167.1">
    <property type="nucleotide sequence ID" value="NZ_PVTL01000008.1"/>
</dbReference>
<feature type="transmembrane region" description="Helical" evidence="11">
    <location>
        <begin position="754"/>
        <end position="773"/>
    </location>
</feature>
<dbReference type="GO" id="GO:0016757">
    <property type="term" value="F:glycosyltransferase activity"/>
    <property type="evidence" value="ECO:0007669"/>
    <property type="project" value="UniProtKB-KW"/>
</dbReference>
<organism evidence="12 13">
    <name type="scientific">Glaciihabitans tibetensis</name>
    <dbReference type="NCBI Taxonomy" id="1266600"/>
    <lineage>
        <taxon>Bacteria</taxon>
        <taxon>Bacillati</taxon>
        <taxon>Actinomycetota</taxon>
        <taxon>Actinomycetes</taxon>
        <taxon>Micrococcales</taxon>
        <taxon>Microbacteriaceae</taxon>
        <taxon>Glaciihabitans</taxon>
    </lineage>
</organism>
<keyword evidence="5" id="KW-0808">Transferase</keyword>
<dbReference type="Pfam" id="PF13440">
    <property type="entry name" value="Polysacc_synt_3"/>
    <property type="match status" value="1"/>
</dbReference>
<feature type="transmembrane region" description="Helical" evidence="11">
    <location>
        <begin position="514"/>
        <end position="536"/>
    </location>
</feature>
<sequence>MHSGADSNTLTTAIRRAAASPGPPATVACVILAHTDPAQLRRLIEAVDPFPVFLHCDPKTPPETFARMVEGLPERCRLLDRYPTGWARWGNVEAELAGYRAALAETDASHIAVLTGTDYPLASSAEITSILGGYHDKSIANLHLLPFEDWGMGGGIGRLRYRHWAYRKHTIRLPIPRRIPRDIVLAGGSQLKILSRRHAAAVVAAAEARPDLVAFWRRSWIPDETFVPSILSTPQFVPGWQEEHENASAWWIGWTNPPTKSPPWLGSEMRDELLEGRQYGEQTFPRLFARKFSSERSSELLDAIDTRRRSSVHAASRESADSPQEPARARTMLLTGPTSIVSASESAATGTSVSASASASVSATASATSSPPLPAQPAPPQLPPPPAHAGPAAIEVIEKPESNHLFGRGLLYVVVWALQLIAGTVVSPILAYALGPAEFGALASAIALHQVLSVLALLGLDQAIVLQRAEDPSGRTARGLLSVGIALSFAVTLVLAATGGLWATALGFEGFTPLVLAVILWTAPGAVVQAILALLVAEDRLRAFTFVSALSAVGGQLVGLFLLFFVHGDATTYAWGGVVSQFLAMFIGIAICRPLLRGLFDWKVASRAIKLGAPLAIGGLGYFVLNAGDRIVIQSLLGPAEVGRYQVAYVVGYTVVLLLSFTSSAWLPRFAAVRDEAERWLLSAQSRDELYRLLIPVVFAVTLAAPVALRLVAPPSFDQETLLPVVFLVALSAYPVAASGATARLLITLRRGKPVAAITLTAAVVNIGLNIVLVPVMGIAGAAAATVLSFLLVALLQRFALPRTPAWVGTPTPLLASIGASILLAAASLLLPQTDAWNISKFVIAAACLPWFFVVLRRARRGPTPSRSQS</sequence>
<feature type="transmembrane region" description="Helical" evidence="11">
    <location>
        <begin position="409"/>
        <end position="433"/>
    </location>
</feature>
<feature type="transmembrane region" description="Helical" evidence="11">
    <location>
        <begin position="725"/>
        <end position="747"/>
    </location>
</feature>
<feature type="compositionally biased region" description="Pro residues" evidence="10">
    <location>
        <begin position="371"/>
        <end position="388"/>
    </location>
</feature>
<feature type="region of interest" description="Disordered" evidence="10">
    <location>
        <begin position="365"/>
        <end position="390"/>
    </location>
</feature>
<dbReference type="CDD" id="cd13128">
    <property type="entry name" value="MATE_Wzx_like"/>
    <property type="match status" value="1"/>
</dbReference>
<comment type="subcellular location">
    <subcellularLocation>
        <location evidence="2">Cell membrane</location>
        <topology evidence="2">Multi-pass membrane protein</topology>
    </subcellularLocation>
    <subcellularLocation>
        <location evidence="1">Membrane</location>
        <topology evidence="1">Single-pass type II membrane protein</topology>
    </subcellularLocation>
</comment>
<feature type="region of interest" description="Disordered" evidence="10">
    <location>
        <begin position="303"/>
        <end position="328"/>
    </location>
</feature>
<dbReference type="Proteomes" id="UP000237983">
    <property type="component" value="Unassembled WGS sequence"/>
</dbReference>
<comment type="caution">
    <text evidence="12">The sequence shown here is derived from an EMBL/GenBank/DDBJ whole genome shotgun (WGS) entry which is preliminary data.</text>
</comment>
<proteinExistence type="predicted"/>
<keyword evidence="6 11" id="KW-0812">Transmembrane</keyword>
<keyword evidence="13" id="KW-1185">Reference proteome</keyword>